<dbReference type="InterPro" id="IPR033399">
    <property type="entry name" value="TP_0789-like"/>
</dbReference>
<accession>A0A0P7C4Z7</accession>
<reference evidence="3 4" key="1">
    <citation type="submission" date="2015-07" db="EMBL/GenBank/DDBJ databases">
        <title>The draft genome sequence of Leadbetterella sp. JN14-9.</title>
        <authorList>
            <person name="Liu Y."/>
            <person name="Du J."/>
            <person name="Shao Z."/>
        </authorList>
    </citation>
    <scope>NUCLEOTIDE SEQUENCE [LARGE SCALE GENOMIC DNA]</scope>
    <source>
        <strain evidence="3 4">JN14-9</strain>
    </source>
</reference>
<keyword evidence="4" id="KW-1185">Reference proteome</keyword>
<proteinExistence type="predicted"/>
<evidence type="ECO:0000313" key="3">
    <source>
        <dbReference type="EMBL" id="KPM47087.1"/>
    </source>
</evidence>
<dbReference type="Pfam" id="PF17131">
    <property type="entry name" value="LolA_like"/>
    <property type="match status" value="1"/>
</dbReference>
<comment type="caution">
    <text evidence="3">The sequence shown here is derived from an EMBL/GenBank/DDBJ whole genome shotgun (WGS) entry which is preliminary data.</text>
</comment>
<evidence type="ECO:0000259" key="2">
    <source>
        <dbReference type="Pfam" id="PF17131"/>
    </source>
</evidence>
<dbReference type="AlphaFoldDB" id="A0A0P7C4Z7"/>
<dbReference type="STRING" id="1605367.AFM12_16585"/>
<protein>
    <submittedName>
        <fullName evidence="3">Membrane protein</fullName>
    </submittedName>
</protein>
<dbReference type="CDD" id="cd16329">
    <property type="entry name" value="LolA_like"/>
    <property type="match status" value="1"/>
</dbReference>
<dbReference type="PANTHER" id="PTHR37507:SF2">
    <property type="entry name" value="SPORULATION PROTEIN YDCC"/>
    <property type="match status" value="1"/>
</dbReference>
<dbReference type="PATRIC" id="fig|1605367.3.peg.750"/>
<name>A0A0P7C4Z7_9BACT</name>
<sequence>MLTALSFLFIISSFGQSASTIIQKADDKMKGDKNYSEVTVQIVRPTWKREMKMKSWSLGTEYSLSYLTAPAKDKGTVFLKRNRELWNWLPSIERTIKMPPSMLAQSWMGSDLTNDDLVKETSNKDDFTPKMLGEETVGGRKCWKIEMTPKPNAAVVWGKVISWVDQKDYIYMKAEYYDEDEYLVNTMQAGGIKNLGGRTLASRMEIIPAEEPGNKTVMIMEKIDFNANITPSFFTVQNMKRVK</sequence>
<gene>
    <name evidence="3" type="ORF">AFM12_16585</name>
</gene>
<evidence type="ECO:0000313" key="4">
    <source>
        <dbReference type="Proteomes" id="UP000050454"/>
    </source>
</evidence>
<evidence type="ECO:0000256" key="1">
    <source>
        <dbReference type="SAM" id="SignalP"/>
    </source>
</evidence>
<feature type="chain" id="PRO_5006136570" evidence="1">
    <location>
        <begin position="18"/>
        <end position="243"/>
    </location>
</feature>
<dbReference type="InterPro" id="IPR052944">
    <property type="entry name" value="Sporulation_related"/>
</dbReference>
<dbReference type="Gene3D" id="2.50.20.10">
    <property type="entry name" value="Lipoprotein localisation LolA/LolB/LppX"/>
    <property type="match status" value="1"/>
</dbReference>
<keyword evidence="1" id="KW-0732">Signal</keyword>
<feature type="signal peptide" evidence="1">
    <location>
        <begin position="1"/>
        <end position="17"/>
    </location>
</feature>
<dbReference type="Proteomes" id="UP000050454">
    <property type="component" value="Unassembled WGS sequence"/>
</dbReference>
<organism evidence="3 4">
    <name type="scientific">Jiulongibacter sediminis</name>
    <dbReference type="NCBI Taxonomy" id="1605367"/>
    <lineage>
        <taxon>Bacteria</taxon>
        <taxon>Pseudomonadati</taxon>
        <taxon>Bacteroidota</taxon>
        <taxon>Cytophagia</taxon>
        <taxon>Cytophagales</taxon>
        <taxon>Leadbetterellaceae</taxon>
        <taxon>Jiulongibacter</taxon>
    </lineage>
</organism>
<feature type="domain" description="Uncharacterized protein TP-0789" evidence="2">
    <location>
        <begin position="60"/>
        <end position="241"/>
    </location>
</feature>
<dbReference type="EMBL" id="LGTQ01000013">
    <property type="protein sequence ID" value="KPM47087.1"/>
    <property type="molecule type" value="Genomic_DNA"/>
</dbReference>
<dbReference type="PANTHER" id="PTHR37507">
    <property type="entry name" value="SPORULATION PROTEIN YDCC"/>
    <property type="match status" value="1"/>
</dbReference>